<keyword evidence="4 6" id="KW-1133">Transmembrane helix</keyword>
<sequence>MDIFLSMAAFALASSITPGPVNLVALGSALQYGLGASMRHVTGATFGFTLLLLLTGFGLRELLTLLPGLTRFIQWAGVAFLLYLAYKLAVDDGRIGLRNTASGPSLMKGAAMQWLNPKAWIASVAGMGAYAANGDSHVVWRFAAIYFVVCYASISCWAAAGLLLRRHLQSPATVRMLNRTMAIMLAGSAAYLLHA</sequence>
<evidence type="ECO:0000313" key="8">
    <source>
        <dbReference type="Proteomes" id="UP000235347"/>
    </source>
</evidence>
<evidence type="ECO:0000256" key="3">
    <source>
        <dbReference type="ARBA" id="ARBA00022692"/>
    </source>
</evidence>
<proteinExistence type="predicted"/>
<dbReference type="GO" id="GO:0005886">
    <property type="term" value="C:plasma membrane"/>
    <property type="evidence" value="ECO:0007669"/>
    <property type="project" value="UniProtKB-SubCell"/>
</dbReference>
<evidence type="ECO:0000256" key="5">
    <source>
        <dbReference type="ARBA" id="ARBA00023136"/>
    </source>
</evidence>
<keyword evidence="5 6" id="KW-0472">Membrane</keyword>
<dbReference type="InterPro" id="IPR001123">
    <property type="entry name" value="LeuE-type"/>
</dbReference>
<protein>
    <submittedName>
        <fullName evidence="7">Lysine transporter LysE</fullName>
    </submittedName>
</protein>
<feature type="transmembrane region" description="Helical" evidence="6">
    <location>
        <begin position="41"/>
        <end position="60"/>
    </location>
</feature>
<dbReference type="PANTHER" id="PTHR30086:SF20">
    <property type="entry name" value="ARGININE EXPORTER PROTEIN ARGO-RELATED"/>
    <property type="match status" value="1"/>
</dbReference>
<evidence type="ECO:0000256" key="2">
    <source>
        <dbReference type="ARBA" id="ARBA00022475"/>
    </source>
</evidence>
<feature type="transmembrane region" description="Helical" evidence="6">
    <location>
        <begin position="143"/>
        <end position="164"/>
    </location>
</feature>
<dbReference type="Proteomes" id="UP000235347">
    <property type="component" value="Unassembled WGS sequence"/>
</dbReference>
<dbReference type="AlphaFoldDB" id="A0A2N7WB01"/>
<gene>
    <name evidence="7" type="ORF">C0Z19_06410</name>
</gene>
<feature type="transmembrane region" description="Helical" evidence="6">
    <location>
        <begin position="72"/>
        <end position="89"/>
    </location>
</feature>
<dbReference type="EMBL" id="PNYB01000004">
    <property type="protein sequence ID" value="PMS26571.1"/>
    <property type="molecule type" value="Genomic_DNA"/>
</dbReference>
<keyword evidence="3 6" id="KW-0812">Transmembrane</keyword>
<dbReference type="GO" id="GO:0033228">
    <property type="term" value="P:cysteine export across plasma membrane"/>
    <property type="evidence" value="ECO:0007669"/>
    <property type="project" value="TreeGrafter"/>
</dbReference>
<dbReference type="Pfam" id="PF01810">
    <property type="entry name" value="LysE"/>
    <property type="match status" value="1"/>
</dbReference>
<comment type="subcellular location">
    <subcellularLocation>
        <location evidence="1">Cell membrane</location>
        <topology evidence="1">Multi-pass membrane protein</topology>
    </subcellularLocation>
</comment>
<feature type="transmembrane region" description="Helical" evidence="6">
    <location>
        <begin position="176"/>
        <end position="194"/>
    </location>
</feature>
<dbReference type="RefSeq" id="WP_102608961.1">
    <property type="nucleotide sequence ID" value="NZ_CADIKD010000011.1"/>
</dbReference>
<organism evidence="7 8">
    <name type="scientific">Trinickia soli</name>
    <dbReference type="NCBI Taxonomy" id="380675"/>
    <lineage>
        <taxon>Bacteria</taxon>
        <taxon>Pseudomonadati</taxon>
        <taxon>Pseudomonadota</taxon>
        <taxon>Betaproteobacteria</taxon>
        <taxon>Burkholderiales</taxon>
        <taxon>Burkholderiaceae</taxon>
        <taxon>Trinickia</taxon>
    </lineage>
</organism>
<dbReference type="PANTHER" id="PTHR30086">
    <property type="entry name" value="ARGININE EXPORTER PROTEIN ARGO"/>
    <property type="match status" value="1"/>
</dbReference>
<comment type="caution">
    <text evidence="7">The sequence shown here is derived from an EMBL/GenBank/DDBJ whole genome shotgun (WGS) entry which is preliminary data.</text>
</comment>
<evidence type="ECO:0000256" key="4">
    <source>
        <dbReference type="ARBA" id="ARBA00022989"/>
    </source>
</evidence>
<evidence type="ECO:0000256" key="6">
    <source>
        <dbReference type="SAM" id="Phobius"/>
    </source>
</evidence>
<name>A0A2N7WB01_9BURK</name>
<keyword evidence="8" id="KW-1185">Reference proteome</keyword>
<evidence type="ECO:0000256" key="1">
    <source>
        <dbReference type="ARBA" id="ARBA00004651"/>
    </source>
</evidence>
<reference evidence="7 8" key="1">
    <citation type="submission" date="2018-01" db="EMBL/GenBank/DDBJ databases">
        <title>Whole genome analyses suggest that Burkholderia sensu lato contains two further novel genera in the rhizoxinica-symbiotica group Mycetohabitans gen. nov., and Trinickia gen. nov.: implications for the evolution of diazotrophy and nodulation in the Burkholderiaceae.</title>
        <authorList>
            <person name="Estrada-de los Santos P."/>
            <person name="Palmer M."/>
            <person name="Chavez-Ramirez B."/>
            <person name="Beukes C."/>
            <person name="Steenkamp E.T."/>
            <person name="Hirsch A.M."/>
            <person name="Manyaka P."/>
            <person name="Maluk M."/>
            <person name="Lafos M."/>
            <person name="Crook M."/>
            <person name="Gross E."/>
            <person name="Simon M.F."/>
            <person name="Bueno dos Reis Junior F."/>
            <person name="Poole P.S."/>
            <person name="Venter S.N."/>
            <person name="James E.K."/>
        </authorList>
    </citation>
    <scope>NUCLEOTIDE SEQUENCE [LARGE SCALE GENOMIC DNA]</scope>
    <source>
        <strain evidence="7 8">GP25-8</strain>
    </source>
</reference>
<keyword evidence="2" id="KW-1003">Cell membrane</keyword>
<dbReference type="GO" id="GO:0015171">
    <property type="term" value="F:amino acid transmembrane transporter activity"/>
    <property type="evidence" value="ECO:0007669"/>
    <property type="project" value="TreeGrafter"/>
</dbReference>
<evidence type="ECO:0000313" key="7">
    <source>
        <dbReference type="EMBL" id="PMS26571.1"/>
    </source>
</evidence>
<accession>A0A2N7WB01</accession>